<accession>A0AAE1D7F6</accession>
<keyword evidence="2" id="KW-1185">Reference proteome</keyword>
<proteinExistence type="predicted"/>
<organism evidence="1 2">
    <name type="scientific">Elysia crispata</name>
    <name type="common">lettuce slug</name>
    <dbReference type="NCBI Taxonomy" id="231223"/>
    <lineage>
        <taxon>Eukaryota</taxon>
        <taxon>Metazoa</taxon>
        <taxon>Spiralia</taxon>
        <taxon>Lophotrochozoa</taxon>
        <taxon>Mollusca</taxon>
        <taxon>Gastropoda</taxon>
        <taxon>Heterobranchia</taxon>
        <taxon>Euthyneura</taxon>
        <taxon>Panpulmonata</taxon>
        <taxon>Sacoglossa</taxon>
        <taxon>Placobranchoidea</taxon>
        <taxon>Plakobranchidae</taxon>
        <taxon>Elysia</taxon>
    </lineage>
</organism>
<gene>
    <name evidence="1" type="ORF">RRG08_056402</name>
</gene>
<evidence type="ECO:0000313" key="1">
    <source>
        <dbReference type="EMBL" id="KAK3760112.1"/>
    </source>
</evidence>
<evidence type="ECO:0000313" key="2">
    <source>
        <dbReference type="Proteomes" id="UP001283361"/>
    </source>
</evidence>
<sequence length="92" mass="10223">MDSKSLSYTHYGTHDVTYGNVFQQRENTAARTLLDGCGNACWDIMTLSIYILSMKFEERFSPNSTDLVGSSVPSPAFDCAPVWVKTLALPRP</sequence>
<dbReference type="EMBL" id="JAWDGP010005046">
    <property type="protein sequence ID" value="KAK3760112.1"/>
    <property type="molecule type" value="Genomic_DNA"/>
</dbReference>
<comment type="caution">
    <text evidence="1">The sequence shown here is derived from an EMBL/GenBank/DDBJ whole genome shotgun (WGS) entry which is preliminary data.</text>
</comment>
<dbReference type="AlphaFoldDB" id="A0AAE1D7F6"/>
<dbReference type="Proteomes" id="UP001283361">
    <property type="component" value="Unassembled WGS sequence"/>
</dbReference>
<reference evidence="1" key="1">
    <citation type="journal article" date="2023" name="G3 (Bethesda)">
        <title>A reference genome for the long-term kleptoplast-retaining sea slug Elysia crispata morphotype clarki.</title>
        <authorList>
            <person name="Eastman K.E."/>
            <person name="Pendleton A.L."/>
            <person name="Shaikh M.A."/>
            <person name="Suttiyut T."/>
            <person name="Ogas R."/>
            <person name="Tomko P."/>
            <person name="Gavelis G."/>
            <person name="Widhalm J.R."/>
            <person name="Wisecaver J.H."/>
        </authorList>
    </citation>
    <scope>NUCLEOTIDE SEQUENCE</scope>
    <source>
        <strain evidence="1">ECLA1</strain>
    </source>
</reference>
<name>A0AAE1D7F6_9GAST</name>
<protein>
    <submittedName>
        <fullName evidence="1">Uncharacterized protein</fullName>
    </submittedName>
</protein>